<dbReference type="SMART" id="SM00198">
    <property type="entry name" value="SCP"/>
    <property type="match status" value="1"/>
</dbReference>
<dbReference type="AlphaFoldDB" id="A0A016VY68"/>
<feature type="domain" description="SCP" evidence="1">
    <location>
        <begin position="477"/>
        <end position="635"/>
    </location>
</feature>
<dbReference type="InterPro" id="IPR001283">
    <property type="entry name" value="CRISP-related"/>
</dbReference>
<dbReference type="InterPro" id="IPR035940">
    <property type="entry name" value="CAP_sf"/>
</dbReference>
<dbReference type="OrthoDB" id="414826at2759"/>
<dbReference type="Gene3D" id="3.40.33.10">
    <property type="entry name" value="CAP"/>
    <property type="match status" value="2"/>
</dbReference>
<dbReference type="STRING" id="53326.A0A016VY68"/>
<organism evidence="2 3">
    <name type="scientific">Ancylostoma ceylanicum</name>
    <dbReference type="NCBI Taxonomy" id="53326"/>
    <lineage>
        <taxon>Eukaryota</taxon>
        <taxon>Metazoa</taxon>
        <taxon>Ecdysozoa</taxon>
        <taxon>Nematoda</taxon>
        <taxon>Chromadorea</taxon>
        <taxon>Rhabditida</taxon>
        <taxon>Rhabditina</taxon>
        <taxon>Rhabditomorpha</taxon>
        <taxon>Strongyloidea</taxon>
        <taxon>Ancylostomatidae</taxon>
        <taxon>Ancylostomatinae</taxon>
        <taxon>Ancylostoma</taxon>
    </lineage>
</organism>
<name>A0A016VY68_9BILA</name>
<dbReference type="InterPro" id="IPR014044">
    <property type="entry name" value="CAP_dom"/>
</dbReference>
<sequence length="663" mass="74909">MKVFAFQWFVLNHRVRGPRTVDLYRRRPWKPLVRRITRRCTYSAALSQCLNRPSVSAMKFRGTRMNHRRMMKPFGGQMCKQLPALLNNIVNKEYWTSEKPTQHTIVLDAPSQKEVELNSDGIPNTNAYSGVSDTLPLDNDVKNSKGNTPPEATAKCRQCEDVLDMDTSTLRDNPFDCSYVNKNNTEQEWILFVVKKILRSLRNNNRDQPPMDHLARTCTKTANRLIFGLTNSPCFDQQRVPTLFSTVERAIFNDTLMKNLEWYYHLPDEDCETWTKITARTRHLSRISNGIWMPARLNPVQRAITPAPRRHVAPATCSSSRQHRPHNGRPRVATKDCFKFFMPSVIASPKNDLLQEAVKNWYQSVVYYGQHNQDNKFTDPRLHTFANLAYSKNTAFGCHYTRCPDKAVVTCMYNNIVPNNAVIYEKGAACTNNQDCTTYPQSTCSNGLCVIPTLNPPNQPNPQNPQVTCPNAEMTDAARRKILDMHNSRRSALALGQIPNGKNLYNCPTATNMYKMAYDCALENSALAFAKQCRLAASAEGSRPGEGENIHWGALVTDQEKGAEAAVQAWWGQIYRNGLNKQMKYLISLATKPHGPRAFTQMAWANSVKLGCAVYNCQANTFTVCRYKSAGNILDQYIYEQGNVCGACPTTCITAEGLCPTPP</sequence>
<dbReference type="PANTHER" id="PTHR10334">
    <property type="entry name" value="CYSTEINE-RICH SECRETORY PROTEIN-RELATED"/>
    <property type="match status" value="1"/>
</dbReference>
<accession>A0A016VY68</accession>
<comment type="caution">
    <text evidence="2">The sequence shown here is derived from an EMBL/GenBank/DDBJ whole genome shotgun (WGS) entry which is preliminary data.</text>
</comment>
<proteinExistence type="predicted"/>
<dbReference type="SUPFAM" id="SSF55797">
    <property type="entry name" value="PR-1-like"/>
    <property type="match status" value="2"/>
</dbReference>
<evidence type="ECO:0000259" key="1">
    <source>
        <dbReference type="SMART" id="SM00198"/>
    </source>
</evidence>
<evidence type="ECO:0000313" key="2">
    <source>
        <dbReference type="EMBL" id="EYC32519.1"/>
    </source>
</evidence>
<evidence type="ECO:0000313" key="3">
    <source>
        <dbReference type="Proteomes" id="UP000024635"/>
    </source>
</evidence>
<reference evidence="3" key="1">
    <citation type="journal article" date="2015" name="Nat. Genet.">
        <title>The genome and transcriptome of the zoonotic hookworm Ancylostoma ceylanicum identify infection-specific gene families.</title>
        <authorList>
            <person name="Schwarz E.M."/>
            <person name="Hu Y."/>
            <person name="Antoshechkin I."/>
            <person name="Miller M.M."/>
            <person name="Sternberg P.W."/>
            <person name="Aroian R.V."/>
        </authorList>
    </citation>
    <scope>NUCLEOTIDE SEQUENCE</scope>
    <source>
        <strain evidence="3">HY135</strain>
    </source>
</reference>
<keyword evidence="3" id="KW-1185">Reference proteome</keyword>
<dbReference type="EMBL" id="JARK01001339">
    <property type="protein sequence ID" value="EYC32519.1"/>
    <property type="molecule type" value="Genomic_DNA"/>
</dbReference>
<protein>
    <recommendedName>
        <fullName evidence="1">SCP domain-containing protein</fullName>
    </recommendedName>
</protein>
<dbReference type="Pfam" id="PF00188">
    <property type="entry name" value="CAP"/>
    <property type="match status" value="2"/>
</dbReference>
<gene>
    <name evidence="2" type="primary">Acey_s0003.g1626</name>
    <name evidence="2" type="synonym">ASP-s0003.g1626</name>
    <name evidence="2" type="ORF">Y032_0003g1626</name>
</gene>
<dbReference type="CDD" id="cd05380">
    <property type="entry name" value="CAP_euk"/>
    <property type="match status" value="1"/>
</dbReference>
<dbReference type="Proteomes" id="UP000024635">
    <property type="component" value="Unassembled WGS sequence"/>
</dbReference>